<comment type="caution">
    <text evidence="5">The sequence shown here is derived from an EMBL/GenBank/DDBJ whole genome shotgun (WGS) entry which is preliminary data.</text>
</comment>
<dbReference type="GO" id="GO:0004674">
    <property type="term" value="F:protein serine/threonine kinase activity"/>
    <property type="evidence" value="ECO:0007669"/>
    <property type="project" value="TreeGrafter"/>
</dbReference>
<dbReference type="Pfam" id="PF07804">
    <property type="entry name" value="HipA_C"/>
    <property type="match status" value="1"/>
</dbReference>
<evidence type="ECO:0000313" key="5">
    <source>
        <dbReference type="EMBL" id="PWW09214.1"/>
    </source>
</evidence>
<dbReference type="InterPro" id="IPR012893">
    <property type="entry name" value="HipA-like_C"/>
</dbReference>
<sequence>MISESTLLVHAFLPGATESVPAGKLHLQEEGTDLLASRFIYGLKYLKRNGAIEIDPVGLGMLQGQQVAKQELFALESPLFGGIRDVAPDAWGRRVIEAKKHVPANSLPESVYLLEAGPNRTGALDLTPDGQQSRDLDTSADIKSLGYLFDAAERIENGAPLPANLHGIFDAGSSMGGMRPKATVVVEDGSHWLAKFSSRTDRGFCYPAIEHATLRLADAAGLHVPETRLEEIGPGRFAMLIKRFDRVGQGDNTGRRHFVSALTLMNIHEMASVESSYAELADAMRRHLGADNLADDLKELFCRMVFNILVNNDDDHLRNHGFVLMESPVQNPARGALEPQDDVALAWRISPLYDVVPRPVHSHHRRLHLGVGKYGKEATLGNAVSWCERFGLSRADAIAEIDRIWRVVREWRNHFEAYDVSGGDIDAVSSAFLHARYLGGSDVGIT</sequence>
<comment type="similarity">
    <text evidence="1">Belongs to the HipA Ser/Thr kinase family.</text>
</comment>
<gene>
    <name evidence="5" type="ORF">DES37_106338</name>
</gene>
<dbReference type="Proteomes" id="UP000246744">
    <property type="component" value="Unassembled WGS sequence"/>
</dbReference>
<name>A0A317Q1D7_9ENTR</name>
<proteinExistence type="inferred from homology"/>
<dbReference type="GO" id="GO:0005829">
    <property type="term" value="C:cytosol"/>
    <property type="evidence" value="ECO:0007669"/>
    <property type="project" value="TreeGrafter"/>
</dbReference>
<evidence type="ECO:0000259" key="4">
    <source>
        <dbReference type="Pfam" id="PF07804"/>
    </source>
</evidence>
<reference evidence="5 6" key="1">
    <citation type="submission" date="2018-05" db="EMBL/GenBank/DDBJ databases">
        <title>Genomic Encyclopedia of Type Strains, Phase IV (KMG-IV): sequencing the most valuable type-strain genomes for metagenomic binning, comparative biology and taxonomic classification.</title>
        <authorList>
            <person name="Goeker M."/>
        </authorList>
    </citation>
    <scope>NUCLEOTIDE SEQUENCE [LARGE SCALE GENOMIC DNA]</scope>
    <source>
        <strain evidence="5 6">DSM 19579</strain>
    </source>
</reference>
<dbReference type="PANTHER" id="PTHR37419:SF8">
    <property type="entry name" value="TOXIN YJJJ"/>
    <property type="match status" value="1"/>
</dbReference>
<organism evidence="5 6">
    <name type="scientific">Mangrovibacter plantisponsor</name>
    <dbReference type="NCBI Taxonomy" id="451513"/>
    <lineage>
        <taxon>Bacteria</taxon>
        <taxon>Pseudomonadati</taxon>
        <taxon>Pseudomonadota</taxon>
        <taxon>Gammaproteobacteria</taxon>
        <taxon>Enterobacterales</taxon>
        <taxon>Enterobacteriaceae</taxon>
        <taxon>Mangrovibacter</taxon>
    </lineage>
</organism>
<keyword evidence="6" id="KW-1185">Reference proteome</keyword>
<protein>
    <submittedName>
        <fullName evidence="5">Serine/threonine-protein kinase HipA</fullName>
    </submittedName>
</protein>
<keyword evidence="3 5" id="KW-0418">Kinase</keyword>
<dbReference type="EMBL" id="QGTS01000006">
    <property type="protein sequence ID" value="PWW09214.1"/>
    <property type="molecule type" value="Genomic_DNA"/>
</dbReference>
<evidence type="ECO:0000256" key="1">
    <source>
        <dbReference type="ARBA" id="ARBA00010164"/>
    </source>
</evidence>
<dbReference type="InterPro" id="IPR052028">
    <property type="entry name" value="HipA_Ser/Thr_kinase"/>
</dbReference>
<evidence type="ECO:0000256" key="3">
    <source>
        <dbReference type="ARBA" id="ARBA00022777"/>
    </source>
</evidence>
<dbReference type="OrthoDB" id="9805913at2"/>
<keyword evidence="2" id="KW-0808">Transferase</keyword>
<accession>A0A317Q1D7</accession>
<evidence type="ECO:0000313" key="6">
    <source>
        <dbReference type="Proteomes" id="UP000246744"/>
    </source>
</evidence>
<evidence type="ECO:0000256" key="2">
    <source>
        <dbReference type="ARBA" id="ARBA00022679"/>
    </source>
</evidence>
<feature type="domain" description="HipA-like C-terminal" evidence="4">
    <location>
        <begin position="173"/>
        <end position="409"/>
    </location>
</feature>
<dbReference type="RefSeq" id="WP_110025938.1">
    <property type="nucleotide sequence ID" value="NZ_QGTS01000006.1"/>
</dbReference>
<dbReference type="AlphaFoldDB" id="A0A317Q1D7"/>
<dbReference type="PANTHER" id="PTHR37419">
    <property type="entry name" value="SERINE/THREONINE-PROTEIN KINASE TOXIN HIPA"/>
    <property type="match status" value="1"/>
</dbReference>